<gene>
    <name evidence="3" type="ORF">DQX05_03105</name>
</gene>
<dbReference type="OrthoDB" id="1645614at2"/>
<dbReference type="InterPro" id="IPR011642">
    <property type="entry name" value="Gate_dom"/>
</dbReference>
<evidence type="ECO:0000313" key="3">
    <source>
        <dbReference type="EMBL" id="RJG25910.1"/>
    </source>
</evidence>
<reference evidence="3 4" key="1">
    <citation type="submission" date="2018-09" db="EMBL/GenBank/DDBJ databases">
        <title>Paenibacillus SK2017-BO5.</title>
        <authorList>
            <person name="Piskunova J.V."/>
            <person name="Dubiley S.A."/>
            <person name="Severinov K.V."/>
        </authorList>
    </citation>
    <scope>NUCLEOTIDE SEQUENCE [LARGE SCALE GENOMIC DNA]</scope>
    <source>
        <strain evidence="3 4">BO5</strain>
    </source>
</reference>
<organism evidence="3 4">
    <name type="scientific">Paenibacillus thiaminolyticus</name>
    <name type="common">Bacillus thiaminolyticus</name>
    <dbReference type="NCBI Taxonomy" id="49283"/>
    <lineage>
        <taxon>Bacteria</taxon>
        <taxon>Bacillati</taxon>
        <taxon>Bacillota</taxon>
        <taxon>Bacilli</taxon>
        <taxon>Bacillales</taxon>
        <taxon>Paenibacillaceae</taxon>
        <taxon>Paenibacillus</taxon>
    </lineage>
</organism>
<dbReference type="EMBL" id="QYZD01000002">
    <property type="protein sequence ID" value="RJG25910.1"/>
    <property type="molecule type" value="Genomic_DNA"/>
</dbReference>
<evidence type="ECO:0000313" key="4">
    <source>
        <dbReference type="Proteomes" id="UP000266177"/>
    </source>
</evidence>
<comment type="caution">
    <text evidence="3">The sequence shown here is derived from an EMBL/GenBank/DDBJ whole genome shotgun (WGS) entry which is preliminary data.</text>
</comment>
<feature type="transmembrane region" description="Helical" evidence="1">
    <location>
        <begin position="321"/>
        <end position="342"/>
    </location>
</feature>
<dbReference type="RefSeq" id="WP_119790810.1">
    <property type="nucleotide sequence ID" value="NZ_QYZD01000002.1"/>
</dbReference>
<feature type="domain" description="Nucleoside transporter/FeoB GTPase Gate" evidence="2">
    <location>
        <begin position="50"/>
        <end position="141"/>
    </location>
</feature>
<keyword evidence="1" id="KW-0472">Membrane</keyword>
<sequence>MFSFRTSPASQRLSTLIMGGSAVLLVLCIIAYPDKSFQASLQGLKVWWTIIFPALLPFLILSEMLKAYGWVHGIGVLLDPFMRALFRLPGIGGWAWSVGWTAGYPAGAEAVVHLRKDNELSRLEAERLLGLTHAASPIFMIAVVGVGFLQQAELGLIIAVVHWVSSLFMMFIVRWAGAFHPAADRLHRRRTAPVASKPLWKRMLQAMEQAHRRDGRAFGRLLGDSVTSSVQTLMMIGGFIMMFSVIVQVLRLAVPQQFGVYLLNGLFEVNLGTHSLGSAAFRSALFQTALIGAVIAWSGISAHLQVHSLTRGTDLRYSRFFLMRILHAASAFLLTFILWHPLHNLLRIAPPEQEAFRLLDAGNGLGEAPSSWIQRLAELASAPGWLQSLTLVPILCIFLLIGMAVSFFIGRWQRT</sequence>
<keyword evidence="1" id="KW-1133">Transmembrane helix</keyword>
<keyword evidence="1" id="KW-0812">Transmembrane</keyword>
<evidence type="ECO:0000259" key="2">
    <source>
        <dbReference type="Pfam" id="PF07670"/>
    </source>
</evidence>
<protein>
    <submittedName>
        <fullName evidence="3">Nucleoside recognition domain-containing protein</fullName>
    </submittedName>
</protein>
<evidence type="ECO:0000256" key="1">
    <source>
        <dbReference type="SAM" id="Phobius"/>
    </source>
</evidence>
<feature type="transmembrane region" description="Helical" evidence="1">
    <location>
        <begin position="279"/>
        <end position="300"/>
    </location>
</feature>
<proteinExistence type="predicted"/>
<feature type="transmembrane region" description="Helical" evidence="1">
    <location>
        <begin position="155"/>
        <end position="179"/>
    </location>
</feature>
<feature type="transmembrane region" description="Helical" evidence="1">
    <location>
        <begin position="44"/>
        <end position="61"/>
    </location>
</feature>
<feature type="transmembrane region" description="Helical" evidence="1">
    <location>
        <begin position="385"/>
        <end position="409"/>
    </location>
</feature>
<accession>A0A3A3GNI2</accession>
<dbReference type="Proteomes" id="UP000266177">
    <property type="component" value="Unassembled WGS sequence"/>
</dbReference>
<name>A0A3A3GNI2_PANTH</name>
<feature type="transmembrane region" description="Helical" evidence="1">
    <location>
        <begin position="128"/>
        <end position="149"/>
    </location>
</feature>
<feature type="transmembrane region" description="Helical" evidence="1">
    <location>
        <begin position="12"/>
        <end position="32"/>
    </location>
</feature>
<dbReference type="Pfam" id="PF07670">
    <property type="entry name" value="Gate"/>
    <property type="match status" value="1"/>
</dbReference>
<dbReference type="AlphaFoldDB" id="A0A3A3GNI2"/>
<feature type="transmembrane region" description="Helical" evidence="1">
    <location>
        <begin position="233"/>
        <end position="254"/>
    </location>
</feature>